<comment type="similarity">
    <text evidence="1">Belongs to the Rab GDI family.</text>
</comment>
<evidence type="ECO:0000313" key="2">
    <source>
        <dbReference type="EMBL" id="ORY81505.1"/>
    </source>
</evidence>
<evidence type="ECO:0000256" key="1">
    <source>
        <dbReference type="ARBA" id="ARBA00005593"/>
    </source>
</evidence>
<organism evidence="2 3">
    <name type="scientific">Protomyces lactucae-debilis</name>
    <dbReference type="NCBI Taxonomy" id="2754530"/>
    <lineage>
        <taxon>Eukaryota</taxon>
        <taxon>Fungi</taxon>
        <taxon>Dikarya</taxon>
        <taxon>Ascomycota</taxon>
        <taxon>Taphrinomycotina</taxon>
        <taxon>Taphrinomycetes</taxon>
        <taxon>Taphrinales</taxon>
        <taxon>Protomycetaceae</taxon>
        <taxon>Protomyces</taxon>
    </lineage>
</organism>
<keyword evidence="3" id="KW-1185">Reference proteome</keyword>
<dbReference type="GO" id="GO:0005634">
    <property type="term" value="C:nucleus"/>
    <property type="evidence" value="ECO:0007669"/>
    <property type="project" value="TreeGrafter"/>
</dbReference>
<dbReference type="GO" id="GO:0007264">
    <property type="term" value="P:small GTPase-mediated signal transduction"/>
    <property type="evidence" value="ECO:0007669"/>
    <property type="project" value="InterPro"/>
</dbReference>
<protein>
    <submittedName>
        <fullName evidence="2">Uncharacterized protein</fullName>
    </submittedName>
</protein>
<gene>
    <name evidence="2" type="ORF">BCR37DRAFT_380407</name>
</gene>
<proteinExistence type="inferred from homology"/>
<dbReference type="OrthoDB" id="1923006at2759"/>
<dbReference type="STRING" id="56484.A0A1Y2FF94"/>
<dbReference type="GO" id="GO:0005829">
    <property type="term" value="C:cytosol"/>
    <property type="evidence" value="ECO:0007669"/>
    <property type="project" value="TreeGrafter"/>
</dbReference>
<dbReference type="SUPFAM" id="SSF51905">
    <property type="entry name" value="FAD/NAD(P)-binding domain"/>
    <property type="match status" value="1"/>
</dbReference>
<dbReference type="InterPro" id="IPR036188">
    <property type="entry name" value="FAD/NAD-bd_sf"/>
</dbReference>
<comment type="caution">
    <text evidence="2">The sequence shown here is derived from an EMBL/GenBank/DDBJ whole genome shotgun (WGS) entry which is preliminary data.</text>
</comment>
<evidence type="ECO:0000313" key="3">
    <source>
        <dbReference type="Proteomes" id="UP000193685"/>
    </source>
</evidence>
<dbReference type="GeneID" id="63786080"/>
<dbReference type="GO" id="GO:0005968">
    <property type="term" value="C:Rab-protein geranylgeranyltransferase complex"/>
    <property type="evidence" value="ECO:0007669"/>
    <property type="project" value="TreeGrafter"/>
</dbReference>
<dbReference type="RefSeq" id="XP_040724881.1">
    <property type="nucleotide sequence ID" value="XM_040869481.1"/>
</dbReference>
<dbReference type="AlphaFoldDB" id="A0A1Y2FF94"/>
<dbReference type="OMA" id="KACATED"/>
<dbReference type="InterPro" id="IPR018203">
    <property type="entry name" value="GDP_dissociation_inhibitor"/>
</dbReference>
<dbReference type="GO" id="GO:0005092">
    <property type="term" value="F:GDP-dissociation inhibitor activity"/>
    <property type="evidence" value="ECO:0007669"/>
    <property type="project" value="InterPro"/>
</dbReference>
<dbReference type="GO" id="GO:0016192">
    <property type="term" value="P:vesicle-mediated transport"/>
    <property type="evidence" value="ECO:0007669"/>
    <property type="project" value="TreeGrafter"/>
</dbReference>
<accession>A0A1Y2FF94</accession>
<dbReference type="PANTHER" id="PTHR11787">
    <property type="entry name" value="RAB GDP-DISSOCIATION INHIBITOR"/>
    <property type="match status" value="1"/>
</dbReference>
<name>A0A1Y2FF94_PROLT</name>
<reference evidence="2 3" key="1">
    <citation type="submission" date="2016-07" db="EMBL/GenBank/DDBJ databases">
        <title>Pervasive Adenine N6-methylation of Active Genes in Fungi.</title>
        <authorList>
            <consortium name="DOE Joint Genome Institute"/>
            <person name="Mondo S.J."/>
            <person name="Dannebaum R.O."/>
            <person name="Kuo R.C."/>
            <person name="Labutti K."/>
            <person name="Haridas S."/>
            <person name="Kuo A."/>
            <person name="Salamov A."/>
            <person name="Ahrendt S.R."/>
            <person name="Lipzen A."/>
            <person name="Sullivan W."/>
            <person name="Andreopoulos W.B."/>
            <person name="Clum A."/>
            <person name="Lindquist E."/>
            <person name="Daum C."/>
            <person name="Ramamoorthy G.K."/>
            <person name="Gryganskyi A."/>
            <person name="Culley D."/>
            <person name="Magnuson J.K."/>
            <person name="James T.Y."/>
            <person name="O'Malley M.A."/>
            <person name="Stajich J.E."/>
            <person name="Spatafora J.W."/>
            <person name="Visel A."/>
            <person name="Grigoriev I.V."/>
        </authorList>
    </citation>
    <scope>NUCLEOTIDE SEQUENCE [LARGE SCALE GENOMIC DNA]</scope>
    <source>
        <strain evidence="2 3">12-1054</strain>
    </source>
</reference>
<dbReference type="PANTHER" id="PTHR11787:SF4">
    <property type="entry name" value="CHM, RAB ESCORT PROTEIN 1"/>
    <property type="match status" value="1"/>
</dbReference>
<dbReference type="Proteomes" id="UP000193685">
    <property type="component" value="Unassembled WGS sequence"/>
</dbReference>
<dbReference type="Pfam" id="PF00996">
    <property type="entry name" value="GDI"/>
    <property type="match status" value="1"/>
</dbReference>
<sequence>MPLLTKRRLMKFIKACATEDLEDLEMVDEPVEQALLRNWRLSEPYVHAFAYTLGRSSGHPTPIQECMRQIKQHVTSLGRLGGTFPAVLAMFGTGSELCQAFCRKAAVKGATYRLSTACRQEGGRLLLSEEDVEIRAKYLVRAAGFSNRVTRMRRAIVLCGDAETWLKAHCQAGEGMVMAFPPEALGEEATWAVHAQLQGASAGVCPKGQVVLLLEVEVEDTAGMDEAERLLEHAQQLMLNLTQPAMQVATGVQYCVLQEAASMASAAQDSLQTIQTQVTGTYDDIVEEARRVHALITGTTETFMVPSPQDEQDE</sequence>
<dbReference type="Gene3D" id="3.50.50.60">
    <property type="entry name" value="FAD/NAD(P)-binding domain"/>
    <property type="match status" value="1"/>
</dbReference>
<dbReference type="EMBL" id="MCFI01000011">
    <property type="protein sequence ID" value="ORY81505.1"/>
    <property type="molecule type" value="Genomic_DNA"/>
</dbReference>